<dbReference type="Pfam" id="PF00999">
    <property type="entry name" value="Na_H_Exchanger"/>
    <property type="match status" value="1"/>
</dbReference>
<keyword evidence="6" id="KW-0406">Ion transport</keyword>
<dbReference type="InterPro" id="IPR004709">
    <property type="entry name" value="NaH_exchanger"/>
</dbReference>
<feature type="transmembrane region" description="Helical" evidence="11">
    <location>
        <begin position="394"/>
        <end position="422"/>
    </location>
</feature>
<dbReference type="GO" id="GO:0051453">
    <property type="term" value="P:regulation of intracellular pH"/>
    <property type="evidence" value="ECO:0007669"/>
    <property type="project" value="TreeGrafter"/>
</dbReference>
<evidence type="ECO:0000256" key="3">
    <source>
        <dbReference type="ARBA" id="ARBA00022692"/>
    </source>
</evidence>
<evidence type="ECO:0000256" key="5">
    <source>
        <dbReference type="ARBA" id="ARBA00023053"/>
    </source>
</evidence>
<dbReference type="Proteomes" id="UP001295684">
    <property type="component" value="Unassembled WGS sequence"/>
</dbReference>
<feature type="transmembrane region" description="Helical" evidence="11">
    <location>
        <begin position="226"/>
        <end position="244"/>
    </location>
</feature>
<keyword evidence="4 11" id="KW-1133">Transmembrane helix</keyword>
<feature type="transmembrane region" description="Helical" evidence="11">
    <location>
        <begin position="193"/>
        <end position="214"/>
    </location>
</feature>
<evidence type="ECO:0000256" key="4">
    <source>
        <dbReference type="ARBA" id="ARBA00022989"/>
    </source>
</evidence>
<evidence type="ECO:0000256" key="10">
    <source>
        <dbReference type="SAM" id="MobiDB-lite"/>
    </source>
</evidence>
<keyword evidence="9" id="KW-0245">EGF-like domain</keyword>
<feature type="disulfide bond" evidence="9">
    <location>
        <begin position="115"/>
        <end position="124"/>
    </location>
</feature>
<evidence type="ECO:0000256" key="1">
    <source>
        <dbReference type="ARBA" id="ARBA00004141"/>
    </source>
</evidence>
<keyword evidence="3 11" id="KW-0812">Transmembrane</keyword>
<keyword evidence="8" id="KW-0739">Sodium transport</keyword>
<dbReference type="GO" id="GO:0015386">
    <property type="term" value="F:potassium:proton antiporter activity"/>
    <property type="evidence" value="ECO:0007669"/>
    <property type="project" value="TreeGrafter"/>
</dbReference>
<dbReference type="PROSITE" id="PS01248">
    <property type="entry name" value="EGF_LAM_1"/>
    <property type="match status" value="1"/>
</dbReference>
<dbReference type="PANTHER" id="PTHR10110">
    <property type="entry name" value="SODIUM/HYDROGEN EXCHANGER"/>
    <property type="match status" value="1"/>
</dbReference>
<evidence type="ECO:0000256" key="11">
    <source>
        <dbReference type="SAM" id="Phobius"/>
    </source>
</evidence>
<dbReference type="CDD" id="cd00055">
    <property type="entry name" value="EGF_Lam"/>
    <property type="match status" value="1"/>
</dbReference>
<feature type="compositionally biased region" description="Polar residues" evidence="10">
    <location>
        <begin position="29"/>
        <end position="44"/>
    </location>
</feature>
<keyword evidence="14" id="KW-1185">Reference proteome</keyword>
<comment type="caution">
    <text evidence="9">Lacks conserved residue(s) required for the propagation of feature annotation.</text>
</comment>
<dbReference type="InterPro" id="IPR000742">
    <property type="entry name" value="EGF"/>
</dbReference>
<organism evidence="13 14">
    <name type="scientific">Euplotes crassus</name>
    <dbReference type="NCBI Taxonomy" id="5936"/>
    <lineage>
        <taxon>Eukaryota</taxon>
        <taxon>Sar</taxon>
        <taxon>Alveolata</taxon>
        <taxon>Ciliophora</taxon>
        <taxon>Intramacronucleata</taxon>
        <taxon>Spirotrichea</taxon>
        <taxon>Hypotrichia</taxon>
        <taxon>Euplotida</taxon>
        <taxon>Euplotidae</taxon>
        <taxon>Moneuplotes</taxon>
    </lineage>
</organism>
<feature type="transmembrane region" description="Helical" evidence="11">
    <location>
        <begin position="259"/>
        <end position="278"/>
    </location>
</feature>
<feature type="transmembrane region" description="Helical" evidence="11">
    <location>
        <begin position="442"/>
        <end position="465"/>
    </location>
</feature>
<evidence type="ECO:0000256" key="6">
    <source>
        <dbReference type="ARBA" id="ARBA00023065"/>
    </source>
</evidence>
<keyword evidence="5" id="KW-0915">Sodium</keyword>
<reference evidence="13" key="1">
    <citation type="submission" date="2023-07" db="EMBL/GenBank/DDBJ databases">
        <authorList>
            <consortium name="AG Swart"/>
            <person name="Singh M."/>
            <person name="Singh A."/>
            <person name="Seah K."/>
            <person name="Emmerich C."/>
        </authorList>
    </citation>
    <scope>NUCLEOTIDE SEQUENCE</scope>
    <source>
        <strain evidence="13">DP1</strain>
    </source>
</reference>
<sequence length="855" mass="96226">MSTFVVAQEAAASNSTAEGGEERIKPAPQTETNNTETPAQPKVQQKTEEKPPSEPAKTEKEPEPKAPWVKQSLNGAVDPRSCPDSCNGNGVCHELFTGFPGGNSKDNAILYKCFCKRRYFGENCEDCAKGYYGPRCLPCKTNPSDGYICGINGICDDGIEGTGKCLCPGKDLEPTLYCESASREYMEEEEENFTLLFFYGLCVMFFSLLVLYLYNKVPFLERFPECMIAVTLGIMVGLYIKFFHPSMFDEEIIHFEEQTYLLVILPPIMFQVGFSMNADTLYKNIFVINVLGIIGTLLSSVLFGSVLYYALQFTALRYSFMECLQLGCIISAIDPVATMSMFKTQMLNDKIYMYIFGESTLNNAVAIALCVAFEGNKQMFRDEIDLDLFDTIIFSAETFVICLFGSLLIGAAWAVFLSFVIANLDLDTIPWIEIGFFSISCYFPYIFCEAIGCSGVLSIFVCGLFMRNYAFNSLSVPSQVTIEYMVDTVAFSLENFVFAFFGVAMPIYIGDLNYEHLFAGIGALIFARVTTITVLCWLMNLFRKRRIPFSHQVALVYCGLRGAVAFYLVLNMTFTKEAWESDKKGLRHQKVNITTVMAIISVTVFFTGSTAKMVLDGLDACFPQDKIYSDPKEVIEDASSIEGEGSQDFGYINESEKEEKSFFKSFLIKQSNLDTFDPLGERFLPYDEEIEKRLPSIFENTDGSKPNLGRSTSFIPNRHRDSIMHGSTIPKKVKKVNFNLDKQEENKKENFVSPDSKYSRRMTIQSGKINDGLVQRYSILCAAQLFDENIDFSSSRKKSIINAKKIRDRNERLSMIDQRSKSISPGILKNSNKKLTKAQRESGEDFNMPNTGKIP</sequence>
<protein>
    <recommendedName>
        <fullName evidence="12">EGF-like domain-containing protein</fullName>
    </recommendedName>
</protein>
<accession>A0AAD2D0S2</accession>
<feature type="disulfide bond" evidence="9">
    <location>
        <begin position="82"/>
        <end position="92"/>
    </location>
</feature>
<dbReference type="GO" id="GO:0015385">
    <property type="term" value="F:sodium:proton antiporter activity"/>
    <property type="evidence" value="ECO:0007669"/>
    <property type="project" value="InterPro"/>
</dbReference>
<dbReference type="InterPro" id="IPR018422">
    <property type="entry name" value="Cation/H_exchanger_CPA1"/>
</dbReference>
<dbReference type="GO" id="GO:0005886">
    <property type="term" value="C:plasma membrane"/>
    <property type="evidence" value="ECO:0007669"/>
    <property type="project" value="TreeGrafter"/>
</dbReference>
<feature type="transmembrane region" description="Helical" evidence="11">
    <location>
        <begin position="351"/>
        <end position="373"/>
    </location>
</feature>
<dbReference type="PRINTS" id="PR01084">
    <property type="entry name" value="NAHEXCHNGR"/>
</dbReference>
<comment type="caution">
    <text evidence="13">The sequence shown here is derived from an EMBL/GenBank/DDBJ whole genome shotgun (WGS) entry which is preliminary data.</text>
</comment>
<keyword evidence="7 11" id="KW-0472">Membrane</keyword>
<evidence type="ECO:0000313" key="13">
    <source>
        <dbReference type="EMBL" id="CAI2375608.1"/>
    </source>
</evidence>
<evidence type="ECO:0000256" key="8">
    <source>
        <dbReference type="ARBA" id="ARBA00023201"/>
    </source>
</evidence>
<dbReference type="AlphaFoldDB" id="A0AAD2D0S2"/>
<evidence type="ECO:0000256" key="2">
    <source>
        <dbReference type="ARBA" id="ARBA00022448"/>
    </source>
</evidence>
<dbReference type="PROSITE" id="PS00022">
    <property type="entry name" value="EGF_1"/>
    <property type="match status" value="1"/>
</dbReference>
<gene>
    <name evidence="13" type="ORF">ECRASSUSDP1_LOCUS16971</name>
</gene>
<dbReference type="EMBL" id="CAMPGE010017099">
    <property type="protein sequence ID" value="CAI2375608.1"/>
    <property type="molecule type" value="Genomic_DNA"/>
</dbReference>
<dbReference type="Gene3D" id="6.10.140.1330">
    <property type="match status" value="1"/>
</dbReference>
<dbReference type="PROSITE" id="PS50026">
    <property type="entry name" value="EGF_3"/>
    <property type="match status" value="1"/>
</dbReference>
<evidence type="ECO:0000313" key="14">
    <source>
        <dbReference type="Proteomes" id="UP001295684"/>
    </source>
</evidence>
<feature type="transmembrane region" description="Helical" evidence="11">
    <location>
        <begin position="486"/>
        <end position="509"/>
    </location>
</feature>
<evidence type="ECO:0000256" key="7">
    <source>
        <dbReference type="ARBA" id="ARBA00023136"/>
    </source>
</evidence>
<name>A0AAD2D0S2_EUPCR</name>
<evidence type="ECO:0000259" key="12">
    <source>
        <dbReference type="PROSITE" id="PS50026"/>
    </source>
</evidence>
<keyword evidence="2" id="KW-0813">Transport</keyword>
<feature type="compositionally biased region" description="Basic and acidic residues" evidence="10">
    <location>
        <begin position="45"/>
        <end position="64"/>
    </location>
</feature>
<feature type="region of interest" description="Disordered" evidence="10">
    <location>
        <begin position="818"/>
        <end position="855"/>
    </location>
</feature>
<feature type="compositionally biased region" description="Polar residues" evidence="10">
    <location>
        <begin position="1"/>
        <end position="17"/>
    </location>
</feature>
<feature type="region of interest" description="Disordered" evidence="10">
    <location>
        <begin position="1"/>
        <end position="74"/>
    </location>
</feature>
<feature type="domain" description="EGF-like" evidence="12">
    <location>
        <begin position="78"/>
        <end position="125"/>
    </location>
</feature>
<feature type="transmembrane region" description="Helical" evidence="11">
    <location>
        <begin position="521"/>
        <end position="542"/>
    </location>
</feature>
<dbReference type="GO" id="GO:0098719">
    <property type="term" value="P:sodium ion import across plasma membrane"/>
    <property type="evidence" value="ECO:0007669"/>
    <property type="project" value="TreeGrafter"/>
</dbReference>
<dbReference type="InterPro" id="IPR002049">
    <property type="entry name" value="LE_dom"/>
</dbReference>
<comment type="subcellular location">
    <subcellularLocation>
        <location evidence="1">Membrane</location>
        <topology evidence="1">Multi-pass membrane protein</topology>
    </subcellularLocation>
</comment>
<keyword evidence="9" id="KW-1015">Disulfide bond</keyword>
<dbReference type="PANTHER" id="PTHR10110:SF187">
    <property type="entry name" value="SODIUM_HYDROGEN EXCHANGER"/>
    <property type="match status" value="1"/>
</dbReference>
<evidence type="ECO:0000256" key="9">
    <source>
        <dbReference type="PROSITE-ProRule" id="PRU00076"/>
    </source>
</evidence>
<feature type="transmembrane region" description="Helical" evidence="11">
    <location>
        <begin position="285"/>
        <end position="311"/>
    </location>
</feature>
<proteinExistence type="predicted"/>
<feature type="transmembrane region" description="Helical" evidence="11">
    <location>
        <begin position="554"/>
        <end position="574"/>
    </location>
</feature>
<dbReference type="InterPro" id="IPR006153">
    <property type="entry name" value="Cation/H_exchanger_TM"/>
</dbReference>